<dbReference type="InParanoid" id="A0A2T3AP49"/>
<name>A0A2T3AP49_AMORE</name>
<sequence>MHRGSTVLGPRSTVQGSTAPRTALAPGQPRLPAHLVQTLGDGPQDSLYRTFLPINMTLDLQPHLNHNKIGLLHLADLKSPQSARHSWEIDLRRLHSPNSENLGELQPNAPREKGGQPGQAGGTPESSWPVDEQKPACVPSNVRGSLSSIGPRMVSSSDLDQDEQVDLSAAWRSPWPWSVTWRRRKGAALPSCALLSPHWLQS</sequence>
<evidence type="ECO:0000313" key="3">
    <source>
        <dbReference type="Proteomes" id="UP000241818"/>
    </source>
</evidence>
<reference evidence="2 3" key="1">
    <citation type="journal article" date="2018" name="New Phytol.">
        <title>Comparative genomics and transcriptomics depict ericoid mycorrhizal fungi as versatile saprotrophs and plant mutualists.</title>
        <authorList>
            <person name="Martino E."/>
            <person name="Morin E."/>
            <person name="Grelet G.A."/>
            <person name="Kuo A."/>
            <person name="Kohler A."/>
            <person name="Daghino S."/>
            <person name="Barry K.W."/>
            <person name="Cichocki N."/>
            <person name="Clum A."/>
            <person name="Dockter R.B."/>
            <person name="Hainaut M."/>
            <person name="Kuo R.C."/>
            <person name="LaButti K."/>
            <person name="Lindahl B.D."/>
            <person name="Lindquist E.A."/>
            <person name="Lipzen A."/>
            <person name="Khouja H.R."/>
            <person name="Magnuson J."/>
            <person name="Murat C."/>
            <person name="Ohm R.A."/>
            <person name="Singer S.W."/>
            <person name="Spatafora J.W."/>
            <person name="Wang M."/>
            <person name="Veneault-Fourrey C."/>
            <person name="Henrissat B."/>
            <person name="Grigoriev I.V."/>
            <person name="Martin F.M."/>
            <person name="Perotto S."/>
        </authorList>
    </citation>
    <scope>NUCLEOTIDE SEQUENCE [LARGE SCALE GENOMIC DNA]</scope>
    <source>
        <strain evidence="2 3">ATCC 22711</strain>
    </source>
</reference>
<organism evidence="2 3">
    <name type="scientific">Amorphotheca resinae ATCC 22711</name>
    <dbReference type="NCBI Taxonomy" id="857342"/>
    <lineage>
        <taxon>Eukaryota</taxon>
        <taxon>Fungi</taxon>
        <taxon>Dikarya</taxon>
        <taxon>Ascomycota</taxon>
        <taxon>Pezizomycotina</taxon>
        <taxon>Leotiomycetes</taxon>
        <taxon>Helotiales</taxon>
        <taxon>Amorphothecaceae</taxon>
        <taxon>Amorphotheca</taxon>
    </lineage>
</organism>
<dbReference type="EMBL" id="KZ679020">
    <property type="protein sequence ID" value="PSS06707.1"/>
    <property type="molecule type" value="Genomic_DNA"/>
</dbReference>
<dbReference type="Proteomes" id="UP000241818">
    <property type="component" value="Unassembled WGS sequence"/>
</dbReference>
<keyword evidence="3" id="KW-1185">Reference proteome</keyword>
<evidence type="ECO:0000313" key="2">
    <source>
        <dbReference type="EMBL" id="PSS06707.1"/>
    </source>
</evidence>
<dbReference type="GeneID" id="36572975"/>
<evidence type="ECO:0000256" key="1">
    <source>
        <dbReference type="SAM" id="MobiDB-lite"/>
    </source>
</evidence>
<dbReference type="AlphaFoldDB" id="A0A2T3AP49"/>
<proteinExistence type="predicted"/>
<feature type="region of interest" description="Disordered" evidence="1">
    <location>
        <begin position="97"/>
        <end position="162"/>
    </location>
</feature>
<feature type="region of interest" description="Disordered" evidence="1">
    <location>
        <begin position="1"/>
        <end position="29"/>
    </location>
</feature>
<dbReference type="RefSeq" id="XP_024716437.1">
    <property type="nucleotide sequence ID" value="XM_024864894.1"/>
</dbReference>
<gene>
    <name evidence="2" type="ORF">M430DRAFT_23402</name>
</gene>
<feature type="compositionally biased region" description="Polar residues" evidence="1">
    <location>
        <begin position="142"/>
        <end position="158"/>
    </location>
</feature>
<accession>A0A2T3AP49</accession>
<protein>
    <submittedName>
        <fullName evidence="2">Uncharacterized protein</fullName>
    </submittedName>
</protein>